<protein>
    <submittedName>
        <fullName evidence="1">Uncharacterized protein</fullName>
    </submittedName>
</protein>
<keyword evidence="2" id="KW-1185">Reference proteome</keyword>
<dbReference type="EMBL" id="JABBWD010000107">
    <property type="protein sequence ID" value="KAG1765478.1"/>
    <property type="molecule type" value="Genomic_DNA"/>
</dbReference>
<dbReference type="OrthoDB" id="2692017at2759"/>
<comment type="caution">
    <text evidence="1">The sequence shown here is derived from an EMBL/GenBank/DDBJ whole genome shotgun (WGS) entry which is preliminary data.</text>
</comment>
<accession>A0A9P6ZGQ5</accession>
<reference evidence="1" key="1">
    <citation type="journal article" date="2020" name="New Phytol.">
        <title>Comparative genomics reveals dynamic genome evolution in host specialist ectomycorrhizal fungi.</title>
        <authorList>
            <person name="Lofgren L.A."/>
            <person name="Nguyen N.H."/>
            <person name="Vilgalys R."/>
            <person name="Ruytinx J."/>
            <person name="Liao H.L."/>
            <person name="Branco S."/>
            <person name="Kuo A."/>
            <person name="LaButti K."/>
            <person name="Lipzen A."/>
            <person name="Andreopoulos W."/>
            <person name="Pangilinan J."/>
            <person name="Riley R."/>
            <person name="Hundley H."/>
            <person name="Na H."/>
            <person name="Barry K."/>
            <person name="Grigoriev I.V."/>
            <person name="Stajich J.E."/>
            <person name="Kennedy P.G."/>
        </authorList>
    </citation>
    <scope>NUCLEOTIDE SEQUENCE</scope>
    <source>
        <strain evidence="1">DOB743</strain>
    </source>
</reference>
<evidence type="ECO:0000313" key="2">
    <source>
        <dbReference type="Proteomes" id="UP000714275"/>
    </source>
</evidence>
<proteinExistence type="predicted"/>
<sequence>MTPTNPPQPRLYAPNLALFRLAYVLGDTRPNIRLTNTDIIRQNRKANQSLDSGHSRIAVWTAPKGTLALAVDASKELVSTVNFCLAIINKVVNSVAQFPEFTSTRLTPRVQELALTQPAPQSGSSNIMYLQAVSTTASSDFDTLQAISTASSFDSKSQQSFSTTAQLVSTAEQSLSSMSEESSLKSEQSVFKAEQGVSKIEQGAFVAEQGTAKVGQGALQFEQDVSMAAQGAISKLSSSLSPRPLILNVFIAGLFTAKKVLTQDITADAKNFASYANRSFIIMAYKFDCNNALQYATKSLAVQTSLPGYIAQGIALCGEQLVDDARAAFDLAFTFTQGNMDAIAFVHLITSESKIDCKLELCIAYKPEVEQFVHGDATAITHRQYRSFTSREI</sequence>
<evidence type="ECO:0000313" key="1">
    <source>
        <dbReference type="EMBL" id="KAG1765478.1"/>
    </source>
</evidence>
<gene>
    <name evidence="1" type="ORF">EV702DRAFT_1204573</name>
</gene>
<name>A0A9P6ZGQ5_9AGAM</name>
<organism evidence="1 2">
    <name type="scientific">Suillus placidus</name>
    <dbReference type="NCBI Taxonomy" id="48579"/>
    <lineage>
        <taxon>Eukaryota</taxon>
        <taxon>Fungi</taxon>
        <taxon>Dikarya</taxon>
        <taxon>Basidiomycota</taxon>
        <taxon>Agaricomycotina</taxon>
        <taxon>Agaricomycetes</taxon>
        <taxon>Agaricomycetidae</taxon>
        <taxon>Boletales</taxon>
        <taxon>Suillineae</taxon>
        <taxon>Suillaceae</taxon>
        <taxon>Suillus</taxon>
    </lineage>
</organism>
<dbReference type="Proteomes" id="UP000714275">
    <property type="component" value="Unassembled WGS sequence"/>
</dbReference>
<dbReference type="AlphaFoldDB" id="A0A9P6ZGQ5"/>